<dbReference type="OrthoDB" id="194358at2759"/>
<dbReference type="KEGG" id="pan:PODANSg1626"/>
<proteinExistence type="predicted"/>
<dbReference type="HOGENOM" id="CLU_583396_0_0_1"/>
<dbReference type="EMBL" id="CU633865">
    <property type="protein sequence ID" value="CAP64511.1"/>
    <property type="molecule type" value="Genomic_DNA"/>
</dbReference>
<name>B2AKJ0_PODAN</name>
<evidence type="ECO:0000313" key="2">
    <source>
        <dbReference type="EMBL" id="CAP64511.1"/>
    </source>
</evidence>
<reference evidence="2" key="1">
    <citation type="journal article" date="2008" name="Genome Biol.">
        <title>The genome sequence of the model ascomycete fungus Podospora anserina.</title>
        <authorList>
            <person name="Espagne E."/>
            <person name="Lespinet O."/>
            <person name="Malagnac F."/>
            <person name="Da Silva C."/>
            <person name="Jaillon O."/>
            <person name="Porcel B.M."/>
            <person name="Couloux A."/>
            <person name="Aury J.-M."/>
            <person name="Segurens B."/>
            <person name="Poulain J."/>
            <person name="Anthouard V."/>
            <person name="Grossetete S."/>
            <person name="Khalili H."/>
            <person name="Coppin E."/>
            <person name="Dequard-Chablat M."/>
            <person name="Picard M."/>
            <person name="Contamine V."/>
            <person name="Arnaise S."/>
            <person name="Bourdais A."/>
            <person name="Berteaux-Lecellier V."/>
            <person name="Gautheret D."/>
            <person name="de Vries R.P."/>
            <person name="Battaglia E."/>
            <person name="Coutinho P.M."/>
            <person name="Danchin E.G.J."/>
            <person name="Henrissat B."/>
            <person name="El Khoury R."/>
            <person name="Sainsard-Chanet A."/>
            <person name="Boivin A."/>
            <person name="Pinan-Lucarre B."/>
            <person name="Sellem C.H."/>
            <person name="Debuchy R."/>
            <person name="Wincker P."/>
            <person name="Weissenbach J."/>
            <person name="Silar P."/>
        </authorList>
    </citation>
    <scope>NUCLEOTIDE SEQUENCE [LARGE SCALE GENOMIC DNA]</scope>
    <source>
        <strain evidence="2">S mat+</strain>
    </source>
</reference>
<dbReference type="InterPro" id="IPR010730">
    <property type="entry name" value="HET"/>
</dbReference>
<dbReference type="PANTHER" id="PTHR10622:SF10">
    <property type="entry name" value="HET DOMAIN-CONTAINING PROTEIN"/>
    <property type="match status" value="1"/>
</dbReference>
<dbReference type="VEuPathDB" id="FungiDB:PODANS_5_7950"/>
<dbReference type="Pfam" id="PF06985">
    <property type="entry name" value="HET"/>
    <property type="match status" value="1"/>
</dbReference>
<protein>
    <submittedName>
        <fullName evidence="2">Podospora anserina S mat+ genomic DNA chromosome 5, supercontig 9</fullName>
    </submittedName>
</protein>
<evidence type="ECO:0000259" key="1">
    <source>
        <dbReference type="Pfam" id="PF06985"/>
    </source>
</evidence>
<dbReference type="RefSeq" id="XP_001904604.1">
    <property type="nucleotide sequence ID" value="XM_001904569.1"/>
</dbReference>
<feature type="domain" description="Heterokaryon incompatibility" evidence="1">
    <location>
        <begin position="3"/>
        <end position="50"/>
    </location>
</feature>
<dbReference type="GeneID" id="6188932"/>
<sequence length="469" mass="52892">KHGFNFIWIDTCCIDKSSSTELSKAISSMYQWYKDAQVCYAFLAGVGSEAEEDPSEETSTFQGSRWFTRGWTLQELIAPRQIEFYGYDWSHLGDKSPGSGFMDLVANVTHVQVTSRMRWAAGRQTTRVEDIAYCLLGLFDVNMTPQYGEGKKAFIRLQKEILSQDDDQALFAWHVNKNDVGSPETLFGLLADCPDRFLEIGSTELVTPKSIGGQPVTVTPRAINIELFLIPCHDKGRADFLAILDCEITKTESRQAPAVYLKRHWGTGDQYSKVLPSEHVYVRRQNSLEGGASWQRIFVKAEPRSKAAILRIVPSKDNSGLRSHDEGTACEWEVIEAKPAICWGEQAGTFEVETCKVRFGEPIGFFKINIILKEGLVFVEVAVSLKFNSERSCRSRCQVISVSQHFLDLQDGKHHGFIQLSANMRDYHSSEFNNALSHDRVGDKIPVFIQLTEHHHGQSETVSLHVLCR</sequence>
<dbReference type="AlphaFoldDB" id="B2AKJ0"/>
<organism evidence="2">
    <name type="scientific">Podospora anserina (strain S / ATCC MYA-4624 / DSM 980 / FGSC 10383)</name>
    <name type="common">Pleurage anserina</name>
    <dbReference type="NCBI Taxonomy" id="515849"/>
    <lineage>
        <taxon>Eukaryota</taxon>
        <taxon>Fungi</taxon>
        <taxon>Dikarya</taxon>
        <taxon>Ascomycota</taxon>
        <taxon>Pezizomycotina</taxon>
        <taxon>Sordariomycetes</taxon>
        <taxon>Sordariomycetidae</taxon>
        <taxon>Sordariales</taxon>
        <taxon>Podosporaceae</taxon>
        <taxon>Podospora</taxon>
        <taxon>Podospora anserina</taxon>
    </lineage>
</organism>
<gene>
    <name evidence="2" type="ORF">PODANS_5_7950</name>
</gene>
<reference evidence="2" key="2">
    <citation type="submission" date="2008-07" db="EMBL/GenBank/DDBJ databases">
        <authorList>
            <person name="Genoscope - CEA"/>
        </authorList>
    </citation>
    <scope>NUCLEOTIDE SEQUENCE</scope>
    <source>
        <strain evidence="2">S mat+</strain>
    </source>
</reference>
<accession>B2AKJ0</accession>
<feature type="non-terminal residue" evidence="2">
    <location>
        <position position="1"/>
    </location>
</feature>
<dbReference type="PANTHER" id="PTHR10622">
    <property type="entry name" value="HET DOMAIN-CONTAINING PROTEIN"/>
    <property type="match status" value="1"/>
</dbReference>